<evidence type="ECO:0000313" key="2">
    <source>
        <dbReference type="Proteomes" id="UP000070299"/>
    </source>
</evidence>
<organism evidence="1 2">
    <name type="scientific">Paraglaciecola hydrolytica</name>
    <dbReference type="NCBI Taxonomy" id="1799789"/>
    <lineage>
        <taxon>Bacteria</taxon>
        <taxon>Pseudomonadati</taxon>
        <taxon>Pseudomonadota</taxon>
        <taxon>Gammaproteobacteria</taxon>
        <taxon>Alteromonadales</taxon>
        <taxon>Alteromonadaceae</taxon>
        <taxon>Paraglaciecola</taxon>
    </lineage>
</organism>
<accession>A0A148KM50</accession>
<protein>
    <submittedName>
        <fullName evidence="1">Uncharacterized protein</fullName>
    </submittedName>
</protein>
<name>A0A148KM50_9ALTE</name>
<dbReference type="AlphaFoldDB" id="A0A148KM50"/>
<dbReference type="STRING" id="1799789.AX660_21700"/>
<keyword evidence="2" id="KW-1185">Reference proteome</keyword>
<evidence type="ECO:0000313" key="1">
    <source>
        <dbReference type="EMBL" id="KXI27339.1"/>
    </source>
</evidence>
<dbReference type="Proteomes" id="UP000070299">
    <property type="component" value="Unassembled WGS sequence"/>
</dbReference>
<proteinExistence type="predicted"/>
<sequence>MARKYSGNLGSGNASKSDLVSLRGSLTLVEKSIDLKLDLPKFVPVQNTGQQRYATYTAPELTWQSHNIGEFELSPDSGFLTFNIKEMQQLRSDEDVFIKGIELTKL</sequence>
<dbReference type="RefSeq" id="WP_068380635.1">
    <property type="nucleotide sequence ID" value="NZ_LSNE01000011.1"/>
</dbReference>
<gene>
    <name evidence="1" type="ORF">AX660_21700</name>
</gene>
<dbReference type="EMBL" id="LSNE01000011">
    <property type="protein sequence ID" value="KXI27339.1"/>
    <property type="molecule type" value="Genomic_DNA"/>
</dbReference>
<reference evidence="2" key="1">
    <citation type="submission" date="2016-02" db="EMBL/GenBank/DDBJ databases">
        <authorList>
            <person name="Schultz-Johansen M."/>
            <person name="Glaring M.A."/>
            <person name="Bech P.K."/>
            <person name="Stougaard P."/>
        </authorList>
    </citation>
    <scope>NUCLEOTIDE SEQUENCE [LARGE SCALE GENOMIC DNA]</scope>
    <source>
        <strain evidence="2">S66</strain>
    </source>
</reference>
<comment type="caution">
    <text evidence="1">The sequence shown here is derived from an EMBL/GenBank/DDBJ whole genome shotgun (WGS) entry which is preliminary data.</text>
</comment>